<feature type="binding site" evidence="8">
    <location>
        <position position="117"/>
    </location>
    <ligand>
        <name>substrate</name>
    </ligand>
</feature>
<comment type="caution">
    <text evidence="11">The sequence shown here is derived from an EMBL/GenBank/DDBJ whole genome shotgun (WGS) entry which is preliminary data.</text>
</comment>
<organism evidence="11 12">
    <name type="scientific">Endocarpon pusillum</name>
    <dbReference type="NCBI Taxonomy" id="364733"/>
    <lineage>
        <taxon>Eukaryota</taxon>
        <taxon>Fungi</taxon>
        <taxon>Dikarya</taxon>
        <taxon>Ascomycota</taxon>
        <taxon>Pezizomycotina</taxon>
        <taxon>Eurotiomycetes</taxon>
        <taxon>Chaetothyriomycetidae</taxon>
        <taxon>Verrucariales</taxon>
        <taxon>Verrucariaceae</taxon>
        <taxon>Endocarpon</taxon>
    </lineage>
</organism>
<evidence type="ECO:0000256" key="2">
    <source>
        <dbReference type="ARBA" id="ARBA00012845"/>
    </source>
</evidence>
<dbReference type="Proteomes" id="UP000606974">
    <property type="component" value="Unassembled WGS sequence"/>
</dbReference>
<evidence type="ECO:0000313" key="12">
    <source>
        <dbReference type="Proteomes" id="UP000606974"/>
    </source>
</evidence>
<evidence type="ECO:0000259" key="10">
    <source>
        <dbReference type="Pfam" id="PF00248"/>
    </source>
</evidence>
<evidence type="ECO:0000256" key="1">
    <source>
        <dbReference type="ARBA" id="ARBA00007905"/>
    </source>
</evidence>
<evidence type="ECO:0000256" key="9">
    <source>
        <dbReference type="PIRSR" id="PIRSR000097-3"/>
    </source>
</evidence>
<dbReference type="GO" id="GO:0016491">
    <property type="term" value="F:oxidoreductase activity"/>
    <property type="evidence" value="ECO:0007669"/>
    <property type="project" value="UniProtKB-KW"/>
</dbReference>
<evidence type="ECO:0000256" key="7">
    <source>
        <dbReference type="PIRSR" id="PIRSR000097-1"/>
    </source>
</evidence>
<dbReference type="PROSITE" id="PS00062">
    <property type="entry name" value="ALDOKETO_REDUCTASE_2"/>
    <property type="match status" value="1"/>
</dbReference>
<dbReference type="InterPro" id="IPR018170">
    <property type="entry name" value="Aldo/ket_reductase_CS"/>
</dbReference>
<reference evidence="11" key="1">
    <citation type="submission" date="2020-02" db="EMBL/GenBank/DDBJ databases">
        <authorList>
            <person name="Palmer J.M."/>
        </authorList>
    </citation>
    <scope>NUCLEOTIDE SEQUENCE</scope>
    <source>
        <strain evidence="11">EPUS1.4</strain>
        <tissue evidence="11">Thallus</tissue>
    </source>
</reference>
<dbReference type="PANTHER" id="PTHR43827:SF13">
    <property type="entry name" value="ALDO_KETO REDUCTASE FAMILY PROTEIN"/>
    <property type="match status" value="1"/>
</dbReference>
<keyword evidence="3" id="KW-0560">Oxidoreductase</keyword>
<evidence type="ECO:0000313" key="11">
    <source>
        <dbReference type="EMBL" id="KAF7514274.1"/>
    </source>
</evidence>
<comment type="similarity">
    <text evidence="1">Belongs to the aldo/keto reductase family.</text>
</comment>
<dbReference type="FunFam" id="3.20.20.100:FF:000015">
    <property type="entry name" value="Oxidoreductase, aldo/keto reductase family"/>
    <property type="match status" value="1"/>
</dbReference>
<dbReference type="InterPro" id="IPR020471">
    <property type="entry name" value="AKR"/>
</dbReference>
<comment type="function">
    <text evidence="4">Catalyzes the initial reaction in the xylose utilization pathway by reducing D-xylose into xylitol. Xylose is a major component of hemicelluloses such as xylan. Most fungi utilize D-xylose via three enzymatic reactions, xylose reductase (XR), xylitol dehydrogenase (XDH), and xylulokinase, to form xylulose 5-phosphate, which enters pentose phosphate pathway.</text>
</comment>
<dbReference type="PANTHER" id="PTHR43827">
    <property type="entry name" value="2,5-DIKETO-D-GLUCONIC ACID REDUCTASE"/>
    <property type="match status" value="1"/>
</dbReference>
<dbReference type="AlphaFoldDB" id="A0A8H7ATV1"/>
<dbReference type="PROSITE" id="PS00798">
    <property type="entry name" value="ALDOKETO_REDUCTASE_1"/>
    <property type="match status" value="1"/>
</dbReference>
<evidence type="ECO:0000256" key="4">
    <source>
        <dbReference type="ARBA" id="ARBA00025065"/>
    </source>
</evidence>
<feature type="site" description="Lowers pKa of active site Tyr" evidence="9">
    <location>
        <position position="81"/>
    </location>
</feature>
<evidence type="ECO:0000256" key="3">
    <source>
        <dbReference type="ARBA" id="ARBA00023002"/>
    </source>
</evidence>
<dbReference type="EC" id="1.1.1.307" evidence="2"/>
<dbReference type="OrthoDB" id="416253at2759"/>
<comment type="catalytic activity">
    <reaction evidence="5">
        <text>xylitol + NADP(+) = D-xylose + NADPH + H(+)</text>
        <dbReference type="Rhea" id="RHEA:27445"/>
        <dbReference type="ChEBI" id="CHEBI:15378"/>
        <dbReference type="ChEBI" id="CHEBI:17151"/>
        <dbReference type="ChEBI" id="CHEBI:53455"/>
        <dbReference type="ChEBI" id="CHEBI:57783"/>
        <dbReference type="ChEBI" id="CHEBI:58349"/>
        <dbReference type="EC" id="1.1.1.307"/>
    </reaction>
</comment>
<gene>
    <name evidence="11" type="ORF">GJ744_000044</name>
</gene>
<dbReference type="PIRSF" id="PIRSF000097">
    <property type="entry name" value="AKR"/>
    <property type="match status" value="1"/>
</dbReference>
<dbReference type="PROSITE" id="PS00063">
    <property type="entry name" value="ALDOKETO_REDUCTASE_3"/>
    <property type="match status" value="1"/>
</dbReference>
<dbReference type="CDD" id="cd19071">
    <property type="entry name" value="AKR_AKR1-5-like"/>
    <property type="match status" value="1"/>
</dbReference>
<accession>A0A8H7ATV1</accession>
<dbReference type="Gene3D" id="3.20.20.100">
    <property type="entry name" value="NADP-dependent oxidoreductase domain"/>
    <property type="match status" value="1"/>
</dbReference>
<dbReference type="EMBL" id="JAACFV010000001">
    <property type="protein sequence ID" value="KAF7514274.1"/>
    <property type="molecule type" value="Genomic_DNA"/>
</dbReference>
<feature type="domain" description="NADP-dependent oxidoreductase" evidence="10">
    <location>
        <begin position="31"/>
        <end position="270"/>
    </location>
</feature>
<evidence type="ECO:0000256" key="6">
    <source>
        <dbReference type="ARBA" id="ARBA00049485"/>
    </source>
</evidence>
<proteinExistence type="inferred from homology"/>
<comment type="catalytic activity">
    <reaction evidence="6">
        <text>xylitol + NAD(+) = D-xylose + NADH + H(+)</text>
        <dbReference type="Rhea" id="RHEA:27441"/>
        <dbReference type="ChEBI" id="CHEBI:15378"/>
        <dbReference type="ChEBI" id="CHEBI:17151"/>
        <dbReference type="ChEBI" id="CHEBI:53455"/>
        <dbReference type="ChEBI" id="CHEBI:57540"/>
        <dbReference type="ChEBI" id="CHEBI:57945"/>
        <dbReference type="EC" id="1.1.1.307"/>
    </reaction>
</comment>
<dbReference type="InterPro" id="IPR036812">
    <property type="entry name" value="NAD(P)_OxRdtase_dom_sf"/>
</dbReference>
<evidence type="ECO:0000256" key="5">
    <source>
        <dbReference type="ARBA" id="ARBA00047534"/>
    </source>
</evidence>
<dbReference type="SUPFAM" id="SSF51430">
    <property type="entry name" value="NAD(P)-linked oxidoreductase"/>
    <property type="match status" value="1"/>
</dbReference>
<name>A0A8H7ATV1_9EURO</name>
<dbReference type="Pfam" id="PF00248">
    <property type="entry name" value="Aldo_ket_red"/>
    <property type="match status" value="1"/>
</dbReference>
<feature type="active site" description="Proton donor" evidence="7">
    <location>
        <position position="56"/>
    </location>
</feature>
<evidence type="ECO:0000256" key="8">
    <source>
        <dbReference type="PIRSR" id="PIRSR000097-2"/>
    </source>
</evidence>
<dbReference type="InterPro" id="IPR023210">
    <property type="entry name" value="NADP_OxRdtase_dom"/>
</dbReference>
<protein>
    <recommendedName>
        <fullName evidence="2">D-xylose reductase [NAD(P)H]</fullName>
        <ecNumber evidence="2">1.1.1.307</ecNumber>
    </recommendedName>
</protein>
<keyword evidence="12" id="KW-1185">Reference proteome</keyword>
<dbReference type="PRINTS" id="PR00069">
    <property type="entry name" value="ALDKETRDTASE"/>
</dbReference>
<sequence length="284" mass="31627">MSRKLAITDLLPLPNCSTKIPRLGFGVYQSPPSQCVQSCLNALKSGYRHIDTAQFYANEAEVGKAVRDSGIKRSDVFLTTKILSAGGSMQKSYEKCLASVEKIDSGKDGYVDLFLIHSPHSGKEKRKEMWLALEKLYEEGKAKSIGVSNYGVGHIEEMKGYAKVWPPQVNQIELHPWCQQKTIDQYCQKHGIVVEAYCPLVRNYKASDPTLVEISKKHGKTTAQVLVRYCLQKNWVPLPKSDNPERIAQNADVYGFELAEEDMSKLDSLDQGASGALVEAVQNN</sequence>